<evidence type="ECO:0000313" key="1">
    <source>
        <dbReference type="EMBL" id="MBM0103135.1"/>
    </source>
</evidence>
<organism evidence="1 2">
    <name type="scientific">Steroidobacter gossypii</name>
    <dbReference type="NCBI Taxonomy" id="2805490"/>
    <lineage>
        <taxon>Bacteria</taxon>
        <taxon>Pseudomonadati</taxon>
        <taxon>Pseudomonadota</taxon>
        <taxon>Gammaproteobacteria</taxon>
        <taxon>Steroidobacterales</taxon>
        <taxon>Steroidobacteraceae</taxon>
        <taxon>Steroidobacter</taxon>
    </lineage>
</organism>
<evidence type="ECO:0000313" key="2">
    <source>
        <dbReference type="Proteomes" id="UP000661077"/>
    </source>
</evidence>
<gene>
    <name evidence="1" type="ORF">JM946_00175</name>
</gene>
<dbReference type="Proteomes" id="UP000661077">
    <property type="component" value="Unassembled WGS sequence"/>
</dbReference>
<protein>
    <submittedName>
        <fullName evidence="1">Family 1 glycosylhydrolase</fullName>
    </submittedName>
</protein>
<proteinExistence type="predicted"/>
<sequence>MDAPELWGGVECTVNRVHDTFHDQLRRSGHDRRANDLDLIAELGLRRLRYPVLWETTAPERLEPADWRWPDKRLGRLRELGIDPIVGLMHHGSGPRYTHLLDPRFPELFASYAGAVAARYPWVERYVPINEPLTTARFSALYGIWYPHHRDARSFTQAVINQCKGTVLAMRAIRAVNPNAQLIQTDDLGYTTSTALLAYQARFDNERRWLAWDLLCGRVGPRHPLWTYLRDNGASEAQLLFFSEHPSPPDVIGVNHYVTSDRHLSEELHLFPRSTWGGNGRQAYADIEAVRAVPGPISGLKGALRDAWDRYRLPIAITEVHLGCTPDEQLRWVWEAWSATLQLRAGGMDLRAMTVWALLGSFDWNSLLRVDAGYYEAGAFDVRGAMPEATALSQLIRDIATGVRPERMHLLVERGWWSRPDRLLPSLRLSAPSETAINSMTASPSQS</sequence>
<comment type="caution">
    <text evidence="1">The sequence shown here is derived from an EMBL/GenBank/DDBJ whole genome shotgun (WGS) entry which is preliminary data.</text>
</comment>
<dbReference type="InterPro" id="IPR017853">
    <property type="entry name" value="GH"/>
</dbReference>
<name>A0ABS1WQ92_9GAMM</name>
<accession>A0ABS1WQ92</accession>
<dbReference type="Gene3D" id="3.20.20.80">
    <property type="entry name" value="Glycosidases"/>
    <property type="match status" value="1"/>
</dbReference>
<dbReference type="Pfam" id="PF00232">
    <property type="entry name" value="Glyco_hydro_1"/>
    <property type="match status" value="1"/>
</dbReference>
<dbReference type="RefSeq" id="WP_203165121.1">
    <property type="nucleotide sequence ID" value="NZ_JAEVLS010000001.1"/>
</dbReference>
<dbReference type="EMBL" id="JAEVLS010000001">
    <property type="protein sequence ID" value="MBM0103135.1"/>
    <property type="molecule type" value="Genomic_DNA"/>
</dbReference>
<dbReference type="SUPFAM" id="SSF51445">
    <property type="entry name" value="(Trans)glycosidases"/>
    <property type="match status" value="1"/>
</dbReference>
<reference evidence="1 2" key="1">
    <citation type="journal article" date="2021" name="Int. J. Syst. Evol. Microbiol.">
        <title>Steroidobacter gossypii sp. nov., isolated from soil of cotton cropping field.</title>
        <authorList>
            <person name="Huang R."/>
            <person name="Yang S."/>
            <person name="Zhen C."/>
            <person name="Liu W."/>
        </authorList>
    </citation>
    <scope>NUCLEOTIDE SEQUENCE [LARGE SCALE GENOMIC DNA]</scope>
    <source>
        <strain evidence="1 2">S1-65</strain>
    </source>
</reference>
<dbReference type="InterPro" id="IPR001360">
    <property type="entry name" value="Glyco_hydro_1"/>
</dbReference>
<keyword evidence="2" id="KW-1185">Reference proteome</keyword>